<evidence type="ECO:0000256" key="1">
    <source>
        <dbReference type="SAM" id="MobiDB-lite"/>
    </source>
</evidence>
<protein>
    <submittedName>
        <fullName evidence="2">Uncharacterized protein</fullName>
    </submittedName>
</protein>
<evidence type="ECO:0000313" key="3">
    <source>
        <dbReference type="Proteomes" id="UP001335648"/>
    </source>
</evidence>
<dbReference type="EMBL" id="JAULUE010002060">
    <property type="protein sequence ID" value="KAK5885508.1"/>
    <property type="molecule type" value="Genomic_DNA"/>
</dbReference>
<comment type="caution">
    <text evidence="2">The sequence shown here is derived from an EMBL/GenBank/DDBJ whole genome shotgun (WGS) entry which is preliminary data.</text>
</comment>
<gene>
    <name evidence="2" type="ORF">CesoFtcFv8_019210</name>
</gene>
<accession>A0AAN8BI26</accession>
<feature type="compositionally biased region" description="Basic and acidic residues" evidence="1">
    <location>
        <begin position="53"/>
        <end position="64"/>
    </location>
</feature>
<proteinExistence type="predicted"/>
<keyword evidence="3" id="KW-1185">Reference proteome</keyword>
<sequence>MKTHRHKSHQSTAVISVLHRPRSATAEQRGAIQRPHPPGLELFRNRPSGCTVREADEQELKESSGRGASSHHTRSWEEFT</sequence>
<dbReference type="Proteomes" id="UP001335648">
    <property type="component" value="Unassembled WGS sequence"/>
</dbReference>
<name>A0AAN8BI26_9TELE</name>
<organism evidence="2 3">
    <name type="scientific">Champsocephalus esox</name>
    <name type="common">pike icefish</name>
    <dbReference type="NCBI Taxonomy" id="159716"/>
    <lineage>
        <taxon>Eukaryota</taxon>
        <taxon>Metazoa</taxon>
        <taxon>Chordata</taxon>
        <taxon>Craniata</taxon>
        <taxon>Vertebrata</taxon>
        <taxon>Euteleostomi</taxon>
        <taxon>Actinopterygii</taxon>
        <taxon>Neopterygii</taxon>
        <taxon>Teleostei</taxon>
        <taxon>Neoteleostei</taxon>
        <taxon>Acanthomorphata</taxon>
        <taxon>Eupercaria</taxon>
        <taxon>Perciformes</taxon>
        <taxon>Notothenioidei</taxon>
        <taxon>Channichthyidae</taxon>
        <taxon>Champsocephalus</taxon>
    </lineage>
</organism>
<evidence type="ECO:0000313" key="2">
    <source>
        <dbReference type="EMBL" id="KAK5885508.1"/>
    </source>
</evidence>
<feature type="region of interest" description="Disordered" evidence="1">
    <location>
        <begin position="1"/>
        <end position="80"/>
    </location>
</feature>
<reference evidence="2 3" key="1">
    <citation type="journal article" date="2023" name="Mol. Biol. Evol.">
        <title>Genomics of Secondarily Temperate Adaptation in the Only Non-Antarctic Icefish.</title>
        <authorList>
            <person name="Rivera-Colon A.G."/>
            <person name="Rayamajhi N."/>
            <person name="Minhas B.F."/>
            <person name="Madrigal G."/>
            <person name="Bilyk K.T."/>
            <person name="Yoon V."/>
            <person name="Hune M."/>
            <person name="Gregory S."/>
            <person name="Cheng C.H.C."/>
            <person name="Catchen J.M."/>
        </authorList>
    </citation>
    <scope>NUCLEOTIDE SEQUENCE [LARGE SCALE GENOMIC DNA]</scope>
    <source>
        <strain evidence="2">JC2023a</strain>
    </source>
</reference>
<dbReference type="AlphaFoldDB" id="A0AAN8BI26"/>